<organism evidence="2 3">
    <name type="scientific">Mesorhizobium prunaredense</name>
    <dbReference type="NCBI Taxonomy" id="1631249"/>
    <lineage>
        <taxon>Bacteria</taxon>
        <taxon>Pseudomonadati</taxon>
        <taxon>Pseudomonadota</taxon>
        <taxon>Alphaproteobacteria</taxon>
        <taxon>Hyphomicrobiales</taxon>
        <taxon>Phyllobacteriaceae</taxon>
        <taxon>Mesorhizobium</taxon>
    </lineage>
</organism>
<evidence type="ECO:0000313" key="3">
    <source>
        <dbReference type="Proteomes" id="UP000188388"/>
    </source>
</evidence>
<proteinExistence type="predicted"/>
<dbReference type="Pfam" id="PF12281">
    <property type="entry name" value="NTP_transf_8"/>
    <property type="match status" value="1"/>
</dbReference>
<accession>A0A1R3V3L4</accession>
<dbReference type="PIRSF" id="PIRSF031854">
    <property type="entry name" value="UCP031854"/>
    <property type="match status" value="1"/>
</dbReference>
<name>A0A1R3V3L4_9HYPH</name>
<keyword evidence="3" id="KW-1185">Reference proteome</keyword>
<dbReference type="InterPro" id="IPR022550">
    <property type="entry name" value="NTP_transf_8"/>
</dbReference>
<dbReference type="RefSeq" id="WP_077374122.1">
    <property type="nucleotide sequence ID" value="NZ_FTPD01000005.1"/>
</dbReference>
<dbReference type="AlphaFoldDB" id="A0A1R3V3L4"/>
<dbReference type="STRING" id="1631249.BQ8794_130291"/>
<evidence type="ECO:0000259" key="1">
    <source>
        <dbReference type="Pfam" id="PF12281"/>
    </source>
</evidence>
<dbReference type="EMBL" id="FTPD01000005">
    <property type="protein sequence ID" value="SIT53807.1"/>
    <property type="molecule type" value="Genomic_DNA"/>
</dbReference>
<gene>
    <name evidence="2" type="ORF">BQ8794_130291</name>
</gene>
<evidence type="ECO:0000313" key="2">
    <source>
        <dbReference type="EMBL" id="SIT53807.1"/>
    </source>
</evidence>
<reference evidence="3" key="1">
    <citation type="submission" date="2017-01" db="EMBL/GenBank/DDBJ databases">
        <authorList>
            <person name="Brunel B."/>
        </authorList>
    </citation>
    <scope>NUCLEOTIDE SEQUENCE [LARGE SCALE GENOMIC DNA]</scope>
</reference>
<protein>
    <recommendedName>
        <fullName evidence="1">Nucleotidyltransferase-like domain-containing protein</fullName>
    </recommendedName>
</protein>
<dbReference type="Proteomes" id="UP000188388">
    <property type="component" value="Unassembled WGS sequence"/>
</dbReference>
<feature type="domain" description="Nucleotidyltransferase-like" evidence="1">
    <location>
        <begin position="104"/>
        <end position="316"/>
    </location>
</feature>
<dbReference type="InterPro" id="IPR058575">
    <property type="entry name" value="NTP_transf_8_dom"/>
</dbReference>
<sequence>MKTVDLVYRTMYAELVQRSLDAAFETDFPTTGNFVKVPVKDKVYWYFEETQPTKTRRYVGPDSDPEIAKRVESFRQIKDDLRARRKLVSTLVREAGLTEPEKFTGDVVEALGKAGIFRLRGVLVGTVAFQSYAGYLGVKLPGAVLQTSDADFAQFHSVSAAVEDSLPPILEILREIDPTFREIPHRSDPGHATQFENAVRYKVEFLTPNTGSDDYADHATPMPSLGGASAQPLRFLDFLIQEPIRTVLLHRSGVPVVVPSPGRYAVHKLIVASRRQNDANGMAKREKDVHQAALLVEALDATRRQDDLALAFSEAWARGKHWREALQKGLGLIPQKQRGDVEATIVNALSGIGEELEGFSGSSAKSKQGD</sequence>